<evidence type="ECO:0000313" key="3">
    <source>
        <dbReference type="Proteomes" id="UP000248745"/>
    </source>
</evidence>
<dbReference type="PANTHER" id="PTHR36110:SF2">
    <property type="entry name" value="RING-CLEAVING DIOXYGENASE MHQE-RELATED"/>
    <property type="match status" value="1"/>
</dbReference>
<dbReference type="GO" id="GO:0051213">
    <property type="term" value="F:dioxygenase activity"/>
    <property type="evidence" value="ECO:0007669"/>
    <property type="project" value="UniProtKB-KW"/>
</dbReference>
<keyword evidence="2" id="KW-0560">Oxidoreductase</keyword>
<reference evidence="2 3" key="1">
    <citation type="submission" date="2018-06" db="EMBL/GenBank/DDBJ databases">
        <title>Mucibacter soli gen. nov., sp. nov., a new member of the family Chitinophagaceae producing mucin.</title>
        <authorList>
            <person name="Kim M.-K."/>
            <person name="Park S."/>
            <person name="Kim T.-S."/>
            <person name="Joung Y."/>
            <person name="Han J.-H."/>
            <person name="Kim S.B."/>
        </authorList>
    </citation>
    <scope>NUCLEOTIDE SEQUENCE [LARGE SCALE GENOMIC DNA]</scope>
    <source>
        <strain evidence="2 3">R1-15</strain>
    </source>
</reference>
<dbReference type="OrthoDB" id="9785698at2"/>
<evidence type="ECO:0000259" key="1">
    <source>
        <dbReference type="PROSITE" id="PS51819"/>
    </source>
</evidence>
<dbReference type="PANTHER" id="PTHR36110">
    <property type="entry name" value="RING-CLEAVING DIOXYGENASE MHQE-RELATED"/>
    <property type="match status" value="1"/>
</dbReference>
<dbReference type="CDD" id="cd08347">
    <property type="entry name" value="PcpA_C_like"/>
    <property type="match status" value="1"/>
</dbReference>
<dbReference type="Proteomes" id="UP000248745">
    <property type="component" value="Unassembled WGS sequence"/>
</dbReference>
<dbReference type="Pfam" id="PF00903">
    <property type="entry name" value="Glyoxalase"/>
    <property type="match status" value="2"/>
</dbReference>
<dbReference type="InterPro" id="IPR037523">
    <property type="entry name" value="VOC_core"/>
</dbReference>
<name>A0A2W2BSN8_9BACT</name>
<dbReference type="Gene3D" id="3.10.180.10">
    <property type="entry name" value="2,3-Dihydroxybiphenyl 1,2-Dioxygenase, domain 1"/>
    <property type="match status" value="2"/>
</dbReference>
<protein>
    <submittedName>
        <fullName evidence="2">Ring-cleaving dioxygenase</fullName>
    </submittedName>
</protein>
<dbReference type="PROSITE" id="PS51819">
    <property type="entry name" value="VOC"/>
    <property type="match status" value="2"/>
</dbReference>
<dbReference type="InterPro" id="IPR052537">
    <property type="entry name" value="Extradiol_RC_dioxygenase"/>
</dbReference>
<dbReference type="RefSeq" id="WP_111001080.1">
    <property type="nucleotide sequence ID" value="NZ_QKTW01000032.1"/>
</dbReference>
<accession>A0A2W2BSN8</accession>
<sequence length="311" mass="35212">MNENILGLHHITAIAGDAQRNYNFYTKVLGLRMVKKTVNFDDPGTYHFYYGDEHGTPGTILTFFPWQNIGQGRNGVGMATEIGYAVPQGSLEFWKDRFRKYNVPFQEINERFDDQYLSFTDPDGLQLSLIVPQNGDVRIGWETDELKKDTATQGFHSTTLTLKDIDPTAKVLTDIFGYKLEAQEGNRYRFTTDAMATANVIDLLAEPNGQRGHNAAGTNHHVAFRVANDTIQMAFREKILSKGLQITPKIDRDYFFSLYFREPGGVLFEIATDNPGFTVDEPLDKLGTSLRLPKQYEPARAEIEKILPSLK</sequence>
<dbReference type="AlphaFoldDB" id="A0A2W2BSN8"/>
<proteinExistence type="predicted"/>
<organism evidence="2 3">
    <name type="scientific">Taibaiella soli</name>
    <dbReference type="NCBI Taxonomy" id="1649169"/>
    <lineage>
        <taxon>Bacteria</taxon>
        <taxon>Pseudomonadati</taxon>
        <taxon>Bacteroidota</taxon>
        <taxon>Chitinophagia</taxon>
        <taxon>Chitinophagales</taxon>
        <taxon>Chitinophagaceae</taxon>
        <taxon>Taibaiella</taxon>
    </lineage>
</organism>
<dbReference type="InterPro" id="IPR029068">
    <property type="entry name" value="Glyas_Bleomycin-R_OHBP_Dase"/>
</dbReference>
<keyword evidence="3" id="KW-1185">Reference proteome</keyword>
<dbReference type="EMBL" id="QKTW01000032">
    <property type="protein sequence ID" value="PZF70753.1"/>
    <property type="molecule type" value="Genomic_DNA"/>
</dbReference>
<gene>
    <name evidence="2" type="ORF">DN068_21790</name>
</gene>
<dbReference type="SUPFAM" id="SSF54593">
    <property type="entry name" value="Glyoxalase/Bleomycin resistance protein/Dihydroxybiphenyl dioxygenase"/>
    <property type="match status" value="1"/>
</dbReference>
<evidence type="ECO:0000313" key="2">
    <source>
        <dbReference type="EMBL" id="PZF70753.1"/>
    </source>
</evidence>
<dbReference type="CDD" id="cd08346">
    <property type="entry name" value="PcpA_N_like"/>
    <property type="match status" value="1"/>
</dbReference>
<feature type="domain" description="VOC" evidence="1">
    <location>
        <begin position="154"/>
        <end position="273"/>
    </location>
</feature>
<feature type="domain" description="VOC" evidence="1">
    <location>
        <begin position="7"/>
        <end position="132"/>
    </location>
</feature>
<keyword evidence="2" id="KW-0223">Dioxygenase</keyword>
<comment type="caution">
    <text evidence="2">The sequence shown here is derived from an EMBL/GenBank/DDBJ whole genome shotgun (WGS) entry which is preliminary data.</text>
</comment>
<dbReference type="InterPro" id="IPR004360">
    <property type="entry name" value="Glyas_Fos-R_dOase_dom"/>
</dbReference>